<dbReference type="Proteomes" id="UP000824239">
    <property type="component" value="Unassembled WGS sequence"/>
</dbReference>
<reference evidence="4" key="1">
    <citation type="submission" date="2020-10" db="EMBL/GenBank/DDBJ databases">
        <authorList>
            <person name="Gilroy R."/>
        </authorList>
    </citation>
    <scope>NUCLEOTIDE SEQUENCE</scope>
    <source>
        <strain evidence="4">ChiBcec15-4380</strain>
    </source>
</reference>
<feature type="domain" description="HTH araC/xylS-type" evidence="3">
    <location>
        <begin position="645"/>
        <end position="746"/>
    </location>
</feature>
<evidence type="ECO:0000256" key="2">
    <source>
        <dbReference type="SAM" id="Phobius"/>
    </source>
</evidence>
<evidence type="ECO:0000256" key="1">
    <source>
        <dbReference type="ARBA" id="ARBA00023125"/>
    </source>
</evidence>
<proteinExistence type="predicted"/>
<dbReference type="Gene3D" id="1.10.10.60">
    <property type="entry name" value="Homeodomain-like"/>
    <property type="match status" value="2"/>
</dbReference>
<keyword evidence="2" id="KW-0472">Membrane</keyword>
<evidence type="ECO:0000313" key="5">
    <source>
        <dbReference type="Proteomes" id="UP000824239"/>
    </source>
</evidence>
<dbReference type="EMBL" id="DVHE01000082">
    <property type="protein sequence ID" value="HIR51696.1"/>
    <property type="molecule type" value="Genomic_DNA"/>
</dbReference>
<gene>
    <name evidence="4" type="ORF">IAA53_10575</name>
</gene>
<evidence type="ECO:0000313" key="4">
    <source>
        <dbReference type="EMBL" id="HIR51696.1"/>
    </source>
</evidence>
<sequence>MSYYSSVNNLTRRFFFNLLRHADYSITYTNSLSQQLSASLSYDSNVISFLNLRTNDNVQTVKTHQAVRKVVLPLSYVDSIYLYNSHLDLVLDTKTGIQSRLEDFYDQGTAEQLRRISADHAASYVPFVHDVTFFNRTSRLYSYILPNYDRSGVLTSAMVVNLNVDVLTQSLQELSADNAYLKFAVFSPDGSFLLDSPFDTEAEQADLQAMVEQIMASGSGEDSFFYKIGRTNYVAAYSNANSNGWYLCGLIPSHTIFQDVITTTILSLVFIIALLGASCYAALLLAKRLNRPVEVISQMVSGSDGSPLDGVPDTLQTREFRSIASAFVQMRKKNMEYANYRDKTALIVRRDFLESLFTGGAFYSQAQAAQHLKALGCDFMLASPCIMCLFSMDNYDSFAQNTNSRERDALRFAIVNLATELLDEHFSCEMIPHGSSKFVAVLGCPERSAVTELRASLETALEKFLAVVKTHLEFTMTVAYSTSFRGIEHMPQMYENLEELLLLRVRHGYGKILSPGMAEDLTLGDFNVSSTAENILVSSVLNGNAAQALAQFDDIADDLFQYSYNEIMPYLTHLAYRLLNSAKETRCSASQPITEAFKVVSARLPQCEIEADFRTCFAAYLERLCSILAAQKSGQETQNSKALVDRVLQIIESDYTNPEICLGSIADNLGLSTHYIGQIFRTSQGKSVSQYILDLRLEKIAQAMRESSRPFADIMEEVGFEAKQKNYIYTCFKKHFGVTVKNYRMQYSDTKS</sequence>
<keyword evidence="2" id="KW-0812">Transmembrane</keyword>
<dbReference type="InterPro" id="IPR018060">
    <property type="entry name" value="HTH_AraC"/>
</dbReference>
<dbReference type="GO" id="GO:0003700">
    <property type="term" value="F:DNA-binding transcription factor activity"/>
    <property type="evidence" value="ECO:0007669"/>
    <property type="project" value="InterPro"/>
</dbReference>
<reference evidence="4" key="2">
    <citation type="journal article" date="2021" name="PeerJ">
        <title>Extensive microbial diversity within the chicken gut microbiome revealed by metagenomics and culture.</title>
        <authorList>
            <person name="Gilroy R."/>
            <person name="Ravi A."/>
            <person name="Getino M."/>
            <person name="Pursley I."/>
            <person name="Horton D.L."/>
            <person name="Alikhan N.F."/>
            <person name="Baker D."/>
            <person name="Gharbi K."/>
            <person name="Hall N."/>
            <person name="Watson M."/>
            <person name="Adriaenssens E.M."/>
            <person name="Foster-Nyarko E."/>
            <person name="Jarju S."/>
            <person name="Secka A."/>
            <person name="Antonio M."/>
            <person name="Oren A."/>
            <person name="Chaudhuri R.R."/>
            <person name="La Ragione R."/>
            <person name="Hildebrand F."/>
            <person name="Pallen M.J."/>
        </authorList>
    </citation>
    <scope>NUCLEOTIDE SEQUENCE</scope>
    <source>
        <strain evidence="4">ChiBcec15-4380</strain>
    </source>
</reference>
<dbReference type="Gene3D" id="3.30.450.20">
    <property type="entry name" value="PAS domain"/>
    <property type="match status" value="1"/>
</dbReference>
<dbReference type="PANTHER" id="PTHR43280:SF2">
    <property type="entry name" value="HTH-TYPE TRANSCRIPTIONAL REGULATOR EXSA"/>
    <property type="match status" value="1"/>
</dbReference>
<evidence type="ECO:0000259" key="3">
    <source>
        <dbReference type="PROSITE" id="PS01124"/>
    </source>
</evidence>
<protein>
    <submittedName>
        <fullName evidence="4">AraC family transcriptional regulator</fullName>
    </submittedName>
</protein>
<dbReference type="SMART" id="SM00342">
    <property type="entry name" value="HTH_ARAC"/>
    <property type="match status" value="1"/>
</dbReference>
<dbReference type="GO" id="GO:0043565">
    <property type="term" value="F:sequence-specific DNA binding"/>
    <property type="evidence" value="ECO:0007669"/>
    <property type="project" value="InterPro"/>
</dbReference>
<keyword evidence="2" id="KW-1133">Transmembrane helix</keyword>
<dbReference type="Pfam" id="PF12833">
    <property type="entry name" value="HTH_18"/>
    <property type="match status" value="1"/>
</dbReference>
<keyword evidence="1" id="KW-0238">DNA-binding</keyword>
<dbReference type="PROSITE" id="PS01124">
    <property type="entry name" value="HTH_ARAC_FAMILY_2"/>
    <property type="match status" value="1"/>
</dbReference>
<organism evidence="4 5">
    <name type="scientific">Candidatus Avoscillospira avicola</name>
    <dbReference type="NCBI Taxonomy" id="2840706"/>
    <lineage>
        <taxon>Bacteria</taxon>
        <taxon>Bacillati</taxon>
        <taxon>Bacillota</taxon>
        <taxon>Clostridia</taxon>
        <taxon>Eubacteriales</taxon>
        <taxon>Oscillospiraceae</taxon>
        <taxon>Oscillospiraceae incertae sedis</taxon>
        <taxon>Candidatus Avoscillospira</taxon>
    </lineage>
</organism>
<comment type="caution">
    <text evidence="4">The sequence shown here is derived from an EMBL/GenBank/DDBJ whole genome shotgun (WGS) entry which is preliminary data.</text>
</comment>
<dbReference type="PANTHER" id="PTHR43280">
    <property type="entry name" value="ARAC-FAMILY TRANSCRIPTIONAL REGULATOR"/>
    <property type="match status" value="1"/>
</dbReference>
<feature type="transmembrane region" description="Helical" evidence="2">
    <location>
        <begin position="265"/>
        <end position="286"/>
    </location>
</feature>
<dbReference type="AlphaFoldDB" id="A0A9D1IXS5"/>
<accession>A0A9D1IXS5</accession>
<name>A0A9D1IXS5_9FIRM</name>